<dbReference type="Gene3D" id="1.10.510.10">
    <property type="entry name" value="Transferase(Phosphotransferase) domain 1"/>
    <property type="match status" value="1"/>
</dbReference>
<keyword evidence="7 11" id="KW-0067">ATP-binding</keyword>
<dbReference type="InterPro" id="IPR008271">
    <property type="entry name" value="Ser/Thr_kinase_AS"/>
</dbReference>
<evidence type="ECO:0000256" key="12">
    <source>
        <dbReference type="RuleBase" id="RU000304"/>
    </source>
</evidence>
<dbReference type="PROSITE" id="PS50011">
    <property type="entry name" value="PROTEIN_KINASE_DOM"/>
    <property type="match status" value="1"/>
</dbReference>
<dbReference type="PROSITE" id="PS50816">
    <property type="entry name" value="NAF"/>
    <property type="match status" value="1"/>
</dbReference>
<keyword evidence="4" id="KW-0808">Transferase</keyword>
<dbReference type="InterPro" id="IPR004041">
    <property type="entry name" value="NAF_dom"/>
</dbReference>
<accession>A0ABR2LVJ4</accession>
<dbReference type="InterPro" id="IPR017441">
    <property type="entry name" value="Protein_kinase_ATP_BS"/>
</dbReference>
<evidence type="ECO:0000256" key="9">
    <source>
        <dbReference type="ARBA" id="ARBA00047899"/>
    </source>
</evidence>
<evidence type="ECO:0000259" key="14">
    <source>
        <dbReference type="PROSITE" id="PS50011"/>
    </source>
</evidence>
<organism evidence="16 17">
    <name type="scientific">Platanthera guangdongensis</name>
    <dbReference type="NCBI Taxonomy" id="2320717"/>
    <lineage>
        <taxon>Eukaryota</taxon>
        <taxon>Viridiplantae</taxon>
        <taxon>Streptophyta</taxon>
        <taxon>Embryophyta</taxon>
        <taxon>Tracheophyta</taxon>
        <taxon>Spermatophyta</taxon>
        <taxon>Magnoliopsida</taxon>
        <taxon>Liliopsida</taxon>
        <taxon>Asparagales</taxon>
        <taxon>Orchidaceae</taxon>
        <taxon>Orchidoideae</taxon>
        <taxon>Orchideae</taxon>
        <taxon>Orchidinae</taxon>
        <taxon>Platanthera</taxon>
    </lineage>
</organism>
<dbReference type="InterPro" id="IPR011009">
    <property type="entry name" value="Kinase-like_dom_sf"/>
</dbReference>
<evidence type="ECO:0000256" key="13">
    <source>
        <dbReference type="SAM" id="MobiDB-lite"/>
    </source>
</evidence>
<proteinExistence type="inferred from homology"/>
<dbReference type="PROSITE" id="PS00108">
    <property type="entry name" value="PROTEIN_KINASE_ST"/>
    <property type="match status" value="1"/>
</dbReference>
<keyword evidence="5 11" id="KW-0547">Nucleotide-binding</keyword>
<dbReference type="SMART" id="SM00220">
    <property type="entry name" value="S_TKc"/>
    <property type="match status" value="1"/>
</dbReference>
<comment type="catalytic activity">
    <reaction evidence="9">
        <text>L-threonyl-[protein] + ATP = O-phospho-L-threonyl-[protein] + ADP + H(+)</text>
        <dbReference type="Rhea" id="RHEA:46608"/>
        <dbReference type="Rhea" id="RHEA-COMP:11060"/>
        <dbReference type="Rhea" id="RHEA-COMP:11605"/>
        <dbReference type="ChEBI" id="CHEBI:15378"/>
        <dbReference type="ChEBI" id="CHEBI:30013"/>
        <dbReference type="ChEBI" id="CHEBI:30616"/>
        <dbReference type="ChEBI" id="CHEBI:61977"/>
        <dbReference type="ChEBI" id="CHEBI:456216"/>
        <dbReference type="EC" id="2.7.11.1"/>
    </reaction>
</comment>
<evidence type="ECO:0000259" key="15">
    <source>
        <dbReference type="PROSITE" id="PS50816"/>
    </source>
</evidence>
<evidence type="ECO:0000256" key="11">
    <source>
        <dbReference type="PROSITE-ProRule" id="PRU10141"/>
    </source>
</evidence>
<comment type="caution">
    <text evidence="16">The sequence shown here is derived from an EMBL/GenBank/DDBJ whole genome shotgun (WGS) entry which is preliminary data.</text>
</comment>
<dbReference type="PANTHER" id="PTHR43895">
    <property type="entry name" value="CALCIUM/CALMODULIN-DEPENDENT PROTEIN KINASE KINASE-RELATED"/>
    <property type="match status" value="1"/>
</dbReference>
<evidence type="ECO:0000256" key="1">
    <source>
        <dbReference type="ARBA" id="ARBA00006234"/>
    </source>
</evidence>
<dbReference type="EC" id="2.7.11.1" evidence="2"/>
<keyword evidence="8" id="KW-0464">Manganese</keyword>
<feature type="domain" description="Protein kinase" evidence="14">
    <location>
        <begin position="20"/>
        <end position="274"/>
    </location>
</feature>
<evidence type="ECO:0000256" key="5">
    <source>
        <dbReference type="ARBA" id="ARBA00022741"/>
    </source>
</evidence>
<protein>
    <recommendedName>
        <fullName evidence="2">non-specific serine/threonine protein kinase</fullName>
        <ecNumber evidence="2">2.7.11.1</ecNumber>
    </recommendedName>
</protein>
<dbReference type="Gene3D" id="3.30.310.80">
    <property type="entry name" value="Kinase associated domain 1, KA1"/>
    <property type="match status" value="1"/>
</dbReference>
<comment type="catalytic activity">
    <reaction evidence="10">
        <text>L-seryl-[protein] + ATP = O-phospho-L-seryl-[protein] + ADP + H(+)</text>
        <dbReference type="Rhea" id="RHEA:17989"/>
        <dbReference type="Rhea" id="RHEA-COMP:9863"/>
        <dbReference type="Rhea" id="RHEA-COMP:11604"/>
        <dbReference type="ChEBI" id="CHEBI:15378"/>
        <dbReference type="ChEBI" id="CHEBI:29999"/>
        <dbReference type="ChEBI" id="CHEBI:30616"/>
        <dbReference type="ChEBI" id="CHEBI:83421"/>
        <dbReference type="ChEBI" id="CHEBI:456216"/>
        <dbReference type="EC" id="2.7.11.1"/>
    </reaction>
</comment>
<evidence type="ECO:0000256" key="3">
    <source>
        <dbReference type="ARBA" id="ARBA00022527"/>
    </source>
</evidence>
<dbReference type="Proteomes" id="UP001412067">
    <property type="component" value="Unassembled WGS sequence"/>
</dbReference>
<evidence type="ECO:0000256" key="6">
    <source>
        <dbReference type="ARBA" id="ARBA00022777"/>
    </source>
</evidence>
<dbReference type="PROSITE" id="PS00107">
    <property type="entry name" value="PROTEIN_KINASE_ATP"/>
    <property type="match status" value="1"/>
</dbReference>
<feature type="binding site" evidence="11">
    <location>
        <position position="49"/>
    </location>
    <ligand>
        <name>ATP</name>
        <dbReference type="ChEBI" id="CHEBI:30616"/>
    </ligand>
</feature>
<reference evidence="16 17" key="1">
    <citation type="journal article" date="2022" name="Nat. Plants">
        <title>Genomes of leafy and leafless Platanthera orchids illuminate the evolution of mycoheterotrophy.</title>
        <authorList>
            <person name="Li M.H."/>
            <person name="Liu K.W."/>
            <person name="Li Z."/>
            <person name="Lu H.C."/>
            <person name="Ye Q.L."/>
            <person name="Zhang D."/>
            <person name="Wang J.Y."/>
            <person name="Li Y.F."/>
            <person name="Zhong Z.M."/>
            <person name="Liu X."/>
            <person name="Yu X."/>
            <person name="Liu D.K."/>
            <person name="Tu X.D."/>
            <person name="Liu B."/>
            <person name="Hao Y."/>
            <person name="Liao X.Y."/>
            <person name="Jiang Y.T."/>
            <person name="Sun W.H."/>
            <person name="Chen J."/>
            <person name="Chen Y.Q."/>
            <person name="Ai Y."/>
            <person name="Zhai J.W."/>
            <person name="Wu S.S."/>
            <person name="Zhou Z."/>
            <person name="Hsiao Y.Y."/>
            <person name="Wu W.L."/>
            <person name="Chen Y.Y."/>
            <person name="Lin Y.F."/>
            <person name="Hsu J.L."/>
            <person name="Li C.Y."/>
            <person name="Wang Z.W."/>
            <person name="Zhao X."/>
            <person name="Zhong W.Y."/>
            <person name="Ma X.K."/>
            <person name="Ma L."/>
            <person name="Huang J."/>
            <person name="Chen G.Z."/>
            <person name="Huang M.Z."/>
            <person name="Huang L."/>
            <person name="Peng D.H."/>
            <person name="Luo Y.B."/>
            <person name="Zou S.Q."/>
            <person name="Chen S.P."/>
            <person name="Lan S."/>
            <person name="Tsai W.C."/>
            <person name="Van de Peer Y."/>
            <person name="Liu Z.J."/>
        </authorList>
    </citation>
    <scope>NUCLEOTIDE SEQUENCE [LARGE SCALE GENOMIC DNA]</scope>
    <source>
        <strain evidence="16">Lor288</strain>
    </source>
</reference>
<name>A0ABR2LVJ4_9ASPA</name>
<evidence type="ECO:0000256" key="4">
    <source>
        <dbReference type="ARBA" id="ARBA00022679"/>
    </source>
</evidence>
<evidence type="ECO:0000313" key="16">
    <source>
        <dbReference type="EMBL" id="KAK8950484.1"/>
    </source>
</evidence>
<sequence>MPASGAGPPEATAKILFGKYELGRLLGVGAFAKVYYARHILHGHSVAIKIINKSKVLRGGLVAQTKREVVVMGRLHHPYIVRLLEVLASRSNIYFVLEYAKGGELFSRVASGRLPEDQSRRFFHQLISAVAFCHFRGVFHRDLKPENLLLDDNGNLKVSDFGLSTIADQIRADGLFHTLCGTPAYVAPEILSRKGYDGANADIWSCGVILFVLNAGYLPFNDPNLMAMYRKIYRGEYRCPRWTSPALRRLISRLLDTNPATRITVDEILHDPWFRRGLEEERMTRLMRYREDVEEQISKIQRENEDGGDDDRDLNAFDIISLSFGFDLSRFFKPTTAAAAARLRFVSAGPVDAMLDRLEMVGKEEDLVIRRRRGEKGRGGAAVEVRMGSLVAWVEVFRLSVELVVVEVERGGGAEAARWSPEFWRERLSMGLRVSASDPPTPVCAASTDEEMYKRTATASEPASPVWMKEGGPSESERAVDGE</sequence>
<dbReference type="Gene3D" id="3.30.200.20">
    <property type="entry name" value="Phosphorylase Kinase, domain 1"/>
    <property type="match status" value="1"/>
</dbReference>
<dbReference type="EMBL" id="JBBWWR010000015">
    <property type="protein sequence ID" value="KAK8950484.1"/>
    <property type="molecule type" value="Genomic_DNA"/>
</dbReference>
<keyword evidence="17" id="KW-1185">Reference proteome</keyword>
<dbReference type="SUPFAM" id="SSF56112">
    <property type="entry name" value="Protein kinase-like (PK-like)"/>
    <property type="match status" value="1"/>
</dbReference>
<evidence type="ECO:0000256" key="10">
    <source>
        <dbReference type="ARBA" id="ARBA00048679"/>
    </source>
</evidence>
<dbReference type="InterPro" id="IPR000719">
    <property type="entry name" value="Prot_kinase_dom"/>
</dbReference>
<dbReference type="InterPro" id="IPR018451">
    <property type="entry name" value="NAF/FISL_domain"/>
</dbReference>
<evidence type="ECO:0000313" key="17">
    <source>
        <dbReference type="Proteomes" id="UP001412067"/>
    </source>
</evidence>
<gene>
    <name evidence="16" type="primary">CIPK14</name>
    <name evidence="16" type="ORF">KSP40_PGU019186</name>
</gene>
<comment type="similarity">
    <text evidence="1">Belongs to the protein kinase superfamily. CAMK Ser/Thr protein kinase family. SNF1 subfamily.</text>
</comment>
<evidence type="ECO:0000256" key="8">
    <source>
        <dbReference type="ARBA" id="ARBA00023211"/>
    </source>
</evidence>
<dbReference type="Pfam" id="PF03822">
    <property type="entry name" value="NAF"/>
    <property type="match status" value="1"/>
</dbReference>
<evidence type="ECO:0000256" key="2">
    <source>
        <dbReference type="ARBA" id="ARBA00012513"/>
    </source>
</evidence>
<dbReference type="GO" id="GO:0016301">
    <property type="term" value="F:kinase activity"/>
    <property type="evidence" value="ECO:0007669"/>
    <property type="project" value="UniProtKB-KW"/>
</dbReference>
<dbReference type="PANTHER" id="PTHR43895:SF151">
    <property type="entry name" value="CBL-INTERACTING SERINE_THREONINE-PROTEIN KINASE 11"/>
    <property type="match status" value="1"/>
</dbReference>
<evidence type="ECO:0000256" key="7">
    <source>
        <dbReference type="ARBA" id="ARBA00022840"/>
    </source>
</evidence>
<dbReference type="Pfam" id="PF00069">
    <property type="entry name" value="Pkinase"/>
    <property type="match status" value="1"/>
</dbReference>
<keyword evidence="3 12" id="KW-0723">Serine/threonine-protein kinase</keyword>
<keyword evidence="6 16" id="KW-0418">Kinase</keyword>
<feature type="region of interest" description="Disordered" evidence="13">
    <location>
        <begin position="436"/>
        <end position="483"/>
    </location>
</feature>
<feature type="domain" description="NAF" evidence="15">
    <location>
        <begin position="309"/>
        <end position="333"/>
    </location>
</feature>